<evidence type="ECO:0000256" key="4">
    <source>
        <dbReference type="ARBA" id="ARBA00022741"/>
    </source>
</evidence>
<evidence type="ECO:0000313" key="7">
    <source>
        <dbReference type="EMBL" id="APG27948.1"/>
    </source>
</evidence>
<dbReference type="InterPro" id="IPR024434">
    <property type="entry name" value="TSCPD_dom"/>
</dbReference>
<keyword evidence="3" id="KW-0237">DNA synthesis</keyword>
<dbReference type="RefSeq" id="WP_072283911.1">
    <property type="nucleotide sequence ID" value="NZ_CP015519.1"/>
</dbReference>
<dbReference type="EMBL" id="CP015519">
    <property type="protein sequence ID" value="APG27948.1"/>
    <property type="molecule type" value="Genomic_DNA"/>
</dbReference>
<dbReference type="GO" id="GO:0004748">
    <property type="term" value="F:ribonucleoside-diphosphate reductase activity, thioredoxin disulfide as acceptor"/>
    <property type="evidence" value="ECO:0007669"/>
    <property type="project" value="UniProtKB-EC"/>
</dbReference>
<feature type="domain" description="TSCPD" evidence="6">
    <location>
        <begin position="6"/>
        <end position="78"/>
    </location>
</feature>
<dbReference type="GO" id="GO:0000166">
    <property type="term" value="F:nucleotide binding"/>
    <property type="evidence" value="ECO:0007669"/>
    <property type="project" value="UniProtKB-KW"/>
</dbReference>
<dbReference type="KEGG" id="pef:A7E78_08930"/>
<dbReference type="Pfam" id="PF12637">
    <property type="entry name" value="TSCPD"/>
    <property type="match status" value="1"/>
</dbReference>
<evidence type="ECO:0000256" key="1">
    <source>
        <dbReference type="ARBA" id="ARBA00007405"/>
    </source>
</evidence>
<dbReference type="GO" id="GO:0071897">
    <property type="term" value="P:DNA biosynthetic process"/>
    <property type="evidence" value="ECO:0007669"/>
    <property type="project" value="UniProtKB-KW"/>
</dbReference>
<gene>
    <name evidence="7" type="ORF">A7E78_08930</name>
</gene>
<accession>A0A1L3GQM4</accession>
<dbReference type="InterPro" id="IPR023806">
    <property type="entry name" value="CHP03905"/>
</dbReference>
<proteinExistence type="inferred from homology"/>
<evidence type="ECO:0000256" key="2">
    <source>
        <dbReference type="ARBA" id="ARBA00012274"/>
    </source>
</evidence>
<protein>
    <recommendedName>
        <fullName evidence="2">ribonucleoside-diphosphate reductase</fullName>
        <ecNumber evidence="2">1.17.4.1</ecNumber>
    </recommendedName>
</protein>
<keyword evidence="8" id="KW-1185">Reference proteome</keyword>
<dbReference type="Proteomes" id="UP000182517">
    <property type="component" value="Chromosome"/>
</dbReference>
<dbReference type="STRING" id="1842532.A7E78_08930"/>
<evidence type="ECO:0000259" key="6">
    <source>
        <dbReference type="Pfam" id="PF12637"/>
    </source>
</evidence>
<dbReference type="EC" id="1.17.4.1" evidence="2"/>
<keyword evidence="4" id="KW-0547">Nucleotide-binding</keyword>
<dbReference type="NCBIfam" id="TIGR03905">
    <property type="entry name" value="TIGR03905_4_Cys"/>
    <property type="match status" value="1"/>
</dbReference>
<dbReference type="OrthoDB" id="9801525at2"/>
<name>A0A1L3GQM4_9BACT</name>
<evidence type="ECO:0000313" key="8">
    <source>
        <dbReference type="Proteomes" id="UP000182517"/>
    </source>
</evidence>
<evidence type="ECO:0000256" key="3">
    <source>
        <dbReference type="ARBA" id="ARBA00022634"/>
    </source>
</evidence>
<comment type="similarity">
    <text evidence="1">Belongs to the ribonucleoside diphosphate reductase class-2 family.</text>
</comment>
<organism evidence="7 8">
    <name type="scientific">Syntrophotalea acetylenivorans</name>
    <dbReference type="NCBI Taxonomy" id="1842532"/>
    <lineage>
        <taxon>Bacteria</taxon>
        <taxon>Pseudomonadati</taxon>
        <taxon>Thermodesulfobacteriota</taxon>
        <taxon>Desulfuromonadia</taxon>
        <taxon>Desulfuromonadales</taxon>
        <taxon>Syntrophotaleaceae</taxon>
        <taxon>Syntrophotalea</taxon>
    </lineage>
</organism>
<dbReference type="AlphaFoldDB" id="A0A1L3GQM4"/>
<reference evidence="7 8" key="1">
    <citation type="journal article" date="2017" name="Genome Announc.">
        <title>Complete Genome Sequences of Two Acetylene-Fermenting Pelobacter acetylenicus Strains.</title>
        <authorList>
            <person name="Sutton J.M."/>
            <person name="Baesman S.M."/>
            <person name="Fierst J.L."/>
            <person name="Poret-Peterson A.T."/>
            <person name="Oremland R.S."/>
            <person name="Dunlap D.S."/>
            <person name="Akob D.M."/>
        </authorList>
    </citation>
    <scope>NUCLEOTIDE SEQUENCE [LARGE SCALE GENOMIC DNA]</scope>
    <source>
        <strain evidence="7 8">SFB93</strain>
    </source>
</reference>
<comment type="catalytic activity">
    <reaction evidence="5">
        <text>a 2'-deoxyribonucleoside 5'-diphosphate + [thioredoxin]-disulfide + H2O = a ribonucleoside 5'-diphosphate + [thioredoxin]-dithiol</text>
        <dbReference type="Rhea" id="RHEA:23252"/>
        <dbReference type="Rhea" id="RHEA-COMP:10698"/>
        <dbReference type="Rhea" id="RHEA-COMP:10700"/>
        <dbReference type="ChEBI" id="CHEBI:15377"/>
        <dbReference type="ChEBI" id="CHEBI:29950"/>
        <dbReference type="ChEBI" id="CHEBI:50058"/>
        <dbReference type="ChEBI" id="CHEBI:57930"/>
        <dbReference type="ChEBI" id="CHEBI:73316"/>
        <dbReference type="EC" id="1.17.4.1"/>
    </reaction>
</comment>
<evidence type="ECO:0000256" key="5">
    <source>
        <dbReference type="ARBA" id="ARBA00047754"/>
    </source>
</evidence>
<sequence>MKIDYQTHGTCASAITIELEGERVKNVYFSGGCHGNAQGVAALVAGQPVSEVIERLRGIECGAKGTSCPDQLATALAESHLQVAS</sequence>